<dbReference type="OrthoDB" id="416130at2759"/>
<keyword evidence="3" id="KW-0808">Transferase</keyword>
<evidence type="ECO:0000259" key="4">
    <source>
        <dbReference type="PROSITE" id="PS52004"/>
    </source>
</evidence>
<name>F0YM36_AURAN</name>
<dbReference type="InterPro" id="IPR050091">
    <property type="entry name" value="PKS_NRPS_Biosynth_Enz"/>
</dbReference>
<dbReference type="PROSITE" id="PS52004">
    <property type="entry name" value="KS3_2"/>
    <property type="match status" value="1"/>
</dbReference>
<dbReference type="PANTHER" id="PTHR43775:SF37">
    <property type="entry name" value="SI:DKEY-61P9.11"/>
    <property type="match status" value="1"/>
</dbReference>
<feature type="non-terminal residue" evidence="5">
    <location>
        <position position="162"/>
    </location>
</feature>
<organism evidence="6">
    <name type="scientific">Aureococcus anophagefferens</name>
    <name type="common">Harmful bloom alga</name>
    <dbReference type="NCBI Taxonomy" id="44056"/>
    <lineage>
        <taxon>Eukaryota</taxon>
        <taxon>Sar</taxon>
        <taxon>Stramenopiles</taxon>
        <taxon>Ochrophyta</taxon>
        <taxon>Pelagophyceae</taxon>
        <taxon>Pelagomonadales</taxon>
        <taxon>Pelagomonadaceae</taxon>
        <taxon>Aureococcus</taxon>
    </lineage>
</organism>
<protein>
    <recommendedName>
        <fullName evidence="4">Ketosynthase family 3 (KS3) domain-containing protein</fullName>
    </recommendedName>
</protein>
<dbReference type="InParanoid" id="F0YM36"/>
<dbReference type="EMBL" id="GL833160">
    <property type="protein sequence ID" value="EGB03806.1"/>
    <property type="molecule type" value="Genomic_DNA"/>
</dbReference>
<gene>
    <name evidence="5" type="ORF">AURANDRAFT_14597</name>
</gene>
<dbReference type="PANTHER" id="PTHR43775">
    <property type="entry name" value="FATTY ACID SYNTHASE"/>
    <property type="match status" value="1"/>
</dbReference>
<proteinExistence type="predicted"/>
<dbReference type="RefSeq" id="XP_009041465.1">
    <property type="nucleotide sequence ID" value="XM_009043217.1"/>
</dbReference>
<dbReference type="InterPro" id="IPR014031">
    <property type="entry name" value="Ketoacyl_synth_C"/>
</dbReference>
<dbReference type="SUPFAM" id="SSF53901">
    <property type="entry name" value="Thiolase-like"/>
    <property type="match status" value="2"/>
</dbReference>
<dbReference type="Pfam" id="PF02801">
    <property type="entry name" value="Ketoacyl-synt_C"/>
    <property type="match status" value="1"/>
</dbReference>
<evidence type="ECO:0000256" key="1">
    <source>
        <dbReference type="ARBA" id="ARBA00022450"/>
    </source>
</evidence>
<keyword evidence="1" id="KW-0596">Phosphopantetheine</keyword>
<feature type="domain" description="Ketosynthase family 3 (KS3)" evidence="4">
    <location>
        <begin position="1"/>
        <end position="162"/>
    </location>
</feature>
<dbReference type="Gene3D" id="3.40.47.10">
    <property type="match status" value="1"/>
</dbReference>
<reference evidence="5 6" key="1">
    <citation type="journal article" date="2011" name="Proc. Natl. Acad. Sci. U.S.A.">
        <title>Niche of harmful alga Aureococcus anophagefferens revealed through ecogenomics.</title>
        <authorList>
            <person name="Gobler C.J."/>
            <person name="Berry D.L."/>
            <person name="Dyhrman S.T."/>
            <person name="Wilhelm S.W."/>
            <person name="Salamov A."/>
            <person name="Lobanov A.V."/>
            <person name="Zhang Y."/>
            <person name="Collier J.L."/>
            <person name="Wurch L.L."/>
            <person name="Kustka A.B."/>
            <person name="Dill B.D."/>
            <person name="Shah M."/>
            <person name="VerBerkmoes N.C."/>
            <person name="Kuo A."/>
            <person name="Terry A."/>
            <person name="Pangilinan J."/>
            <person name="Lindquist E.A."/>
            <person name="Lucas S."/>
            <person name="Paulsen I.T."/>
            <person name="Hattenrath-Lehmann T.K."/>
            <person name="Talmage S.C."/>
            <person name="Walker E.A."/>
            <person name="Koch F."/>
            <person name="Burson A.M."/>
            <person name="Marcoval M.A."/>
            <person name="Tang Y.Z."/>
            <person name="Lecleir G.R."/>
            <person name="Coyne K.J."/>
            <person name="Berg G.M."/>
            <person name="Bertrand E.M."/>
            <person name="Saito M.A."/>
            <person name="Gladyshev V.N."/>
            <person name="Grigoriev I.V."/>
        </authorList>
    </citation>
    <scope>NUCLEOTIDE SEQUENCE [LARGE SCALE GENOMIC DNA]</scope>
    <source>
        <strain evidence="6">CCMP 1984</strain>
    </source>
</reference>
<dbReference type="InterPro" id="IPR020841">
    <property type="entry name" value="PKS_Beta-ketoAc_synthase_dom"/>
</dbReference>
<dbReference type="InterPro" id="IPR018201">
    <property type="entry name" value="Ketoacyl_synth_AS"/>
</dbReference>
<dbReference type="SMART" id="SM00825">
    <property type="entry name" value="PKS_KS"/>
    <property type="match status" value="1"/>
</dbReference>
<dbReference type="GO" id="GO:0004312">
    <property type="term" value="F:fatty acid synthase activity"/>
    <property type="evidence" value="ECO:0007669"/>
    <property type="project" value="TreeGrafter"/>
</dbReference>
<dbReference type="GO" id="GO:0006633">
    <property type="term" value="P:fatty acid biosynthetic process"/>
    <property type="evidence" value="ECO:0007669"/>
    <property type="project" value="InterPro"/>
</dbReference>
<keyword evidence="6" id="KW-1185">Reference proteome</keyword>
<sequence>YSGTSGALSVASGRVSFTLGLTGPCLTLDTACSSSLVAVHLGASALKLAECPEAAATGVGMLTATVSMAFSAAGMLSAFGRCHTFDRRGDGYCRGEGCGAFRLSSGCLEMSVLGTAVQQDGPSASLTAPNGSSQRRLIDAVQADTVLKFRVLEAHGTGTVLG</sequence>
<dbReference type="InterPro" id="IPR016039">
    <property type="entry name" value="Thiolase-like"/>
</dbReference>
<dbReference type="GO" id="GO:0004315">
    <property type="term" value="F:3-oxoacyl-[acyl-carrier-protein] synthase activity"/>
    <property type="evidence" value="ECO:0007669"/>
    <property type="project" value="InterPro"/>
</dbReference>
<feature type="non-terminal residue" evidence="5">
    <location>
        <position position="1"/>
    </location>
</feature>
<dbReference type="eggNOG" id="KOG1202">
    <property type="taxonomic scope" value="Eukaryota"/>
</dbReference>
<evidence type="ECO:0000313" key="6">
    <source>
        <dbReference type="Proteomes" id="UP000002729"/>
    </source>
</evidence>
<dbReference type="CDD" id="cd00833">
    <property type="entry name" value="PKS"/>
    <property type="match status" value="1"/>
</dbReference>
<dbReference type="InterPro" id="IPR014030">
    <property type="entry name" value="Ketoacyl_synth_N"/>
</dbReference>
<keyword evidence="2" id="KW-0597">Phosphoprotein</keyword>
<dbReference type="GeneID" id="20218414"/>
<dbReference type="AlphaFoldDB" id="F0YM36"/>
<dbReference type="KEGG" id="aaf:AURANDRAFT_14597"/>
<dbReference type="Pfam" id="PF00109">
    <property type="entry name" value="ketoacyl-synt"/>
    <property type="match status" value="1"/>
</dbReference>
<evidence type="ECO:0000313" key="5">
    <source>
        <dbReference type="EMBL" id="EGB03806.1"/>
    </source>
</evidence>
<dbReference type="PROSITE" id="PS00606">
    <property type="entry name" value="KS3_1"/>
    <property type="match status" value="1"/>
</dbReference>
<evidence type="ECO:0000256" key="2">
    <source>
        <dbReference type="ARBA" id="ARBA00022553"/>
    </source>
</evidence>
<evidence type="ECO:0000256" key="3">
    <source>
        <dbReference type="ARBA" id="ARBA00022679"/>
    </source>
</evidence>
<dbReference type="Proteomes" id="UP000002729">
    <property type="component" value="Unassembled WGS sequence"/>
</dbReference>
<accession>F0YM36</accession>